<evidence type="ECO:0000256" key="6">
    <source>
        <dbReference type="ARBA" id="ARBA00023136"/>
    </source>
</evidence>
<feature type="domain" description="Bacterial surface antigen (D15)" evidence="9">
    <location>
        <begin position="82"/>
        <end position="438"/>
    </location>
</feature>
<dbReference type="PANTHER" id="PTHR12815">
    <property type="entry name" value="SORTING AND ASSEMBLY MACHINERY SAMM50 PROTEIN FAMILY MEMBER"/>
    <property type="match status" value="1"/>
</dbReference>
<proteinExistence type="inferred from homology"/>
<sequence>MRCELADTLGELEEQLEEAIEALMELDVFLAVDAFIDQADEGGTGAVDVHLTLKEQGQLGLNIATYAQGQGGSIEGTIKLKNSLGRAEHLALKYERGSNHHTEVVLSLGRSRILGTDMSLDLDLYRQNLQSAQQSSSFSLQSTGTTANLQSHDGFHTFTYDLGWLHIYDPSNNASKAVRQQLGWKLKSALKYAFQYSTFPSIQYPTSGFGVRATQEVAGIGPGSALLKYIKSEIKAAKVLYLGGGCVLSLDAEAGFITPWGPGARSQPVPITERFRMFGSGSTGVMRGFREQGIGPVERRRCRVNQDDEASNAGASGDVSKSENNPAEGSVLRPSDLDYVGADLMCAATAALRFPLPWEPLRQAGLYGHVFTNVGSVALLGGSSQSLGSSLRNFPRSFRWTSGAGVVWPCPVGLLEVNMCRVHSRQQHDHGKTGFSFGFRPYLWSASG</sequence>
<comment type="similarity">
    <text evidence="2">Belongs to the SAM50/omp85 family.</text>
</comment>
<keyword evidence="4" id="KW-0812">Transmembrane</keyword>
<evidence type="ECO:0000256" key="4">
    <source>
        <dbReference type="ARBA" id="ARBA00022692"/>
    </source>
</evidence>
<evidence type="ECO:0000256" key="3">
    <source>
        <dbReference type="ARBA" id="ARBA00022452"/>
    </source>
</evidence>
<dbReference type="GO" id="GO:0005741">
    <property type="term" value="C:mitochondrial outer membrane"/>
    <property type="evidence" value="ECO:0007669"/>
    <property type="project" value="UniProtKB-SubCell"/>
</dbReference>
<gene>
    <name evidence="10" type="ORF">WJX74_007309</name>
</gene>
<evidence type="ECO:0000256" key="5">
    <source>
        <dbReference type="ARBA" id="ARBA00022805"/>
    </source>
</evidence>
<dbReference type="Proteomes" id="UP001438707">
    <property type="component" value="Unassembled WGS sequence"/>
</dbReference>
<accession>A0AAW1R4S9</accession>
<dbReference type="Pfam" id="PF01103">
    <property type="entry name" value="Omp85"/>
    <property type="match status" value="1"/>
</dbReference>
<feature type="region of interest" description="Disordered" evidence="8">
    <location>
        <begin position="297"/>
        <end position="332"/>
    </location>
</feature>
<keyword evidence="5" id="KW-1002">Plastid outer membrane</keyword>
<dbReference type="GO" id="GO:0009707">
    <property type="term" value="C:chloroplast outer membrane"/>
    <property type="evidence" value="ECO:0007669"/>
    <property type="project" value="UniProtKB-SubCell"/>
</dbReference>
<evidence type="ECO:0000313" key="10">
    <source>
        <dbReference type="EMBL" id="KAK9828287.1"/>
    </source>
</evidence>
<evidence type="ECO:0000259" key="9">
    <source>
        <dbReference type="Pfam" id="PF01103"/>
    </source>
</evidence>
<dbReference type="Gene3D" id="2.40.160.50">
    <property type="entry name" value="membrane protein fhac: a member of the omp85/tpsb transporter family"/>
    <property type="match status" value="1"/>
</dbReference>
<dbReference type="InterPro" id="IPR039910">
    <property type="entry name" value="D15-like"/>
</dbReference>
<evidence type="ECO:0000256" key="1">
    <source>
        <dbReference type="ARBA" id="ARBA00004374"/>
    </source>
</evidence>
<comment type="subcellular location">
    <subcellularLocation>
        <location evidence="1">Mitochondrion outer membrane</location>
        <topology evidence="1">Multi-pass membrane protein</topology>
    </subcellularLocation>
    <subcellularLocation>
        <location evidence="7">Plastid</location>
        <location evidence="7">Chloroplast outer membrane</location>
    </subcellularLocation>
</comment>
<keyword evidence="5" id="KW-0934">Plastid</keyword>
<comment type="caution">
    <text evidence="10">The sequence shown here is derived from an EMBL/GenBank/DDBJ whole genome shotgun (WGS) entry which is preliminary data.</text>
</comment>
<name>A0AAW1R4S9_9CHLO</name>
<dbReference type="EMBL" id="JALJOS010000016">
    <property type="protein sequence ID" value="KAK9828287.1"/>
    <property type="molecule type" value="Genomic_DNA"/>
</dbReference>
<evidence type="ECO:0000256" key="8">
    <source>
        <dbReference type="SAM" id="MobiDB-lite"/>
    </source>
</evidence>
<evidence type="ECO:0000256" key="2">
    <source>
        <dbReference type="ARBA" id="ARBA00010913"/>
    </source>
</evidence>
<keyword evidence="11" id="KW-1185">Reference proteome</keyword>
<protein>
    <recommendedName>
        <fullName evidence="9">Bacterial surface antigen (D15) domain-containing protein</fullName>
    </recommendedName>
</protein>
<dbReference type="PANTHER" id="PTHR12815:SF18">
    <property type="entry name" value="SORTING AND ASSEMBLY MACHINERY COMPONENT 50 HOMOLOG"/>
    <property type="match status" value="1"/>
</dbReference>
<reference evidence="10 11" key="1">
    <citation type="journal article" date="2024" name="Nat. Commun.">
        <title>Phylogenomics reveals the evolutionary origins of lichenization in chlorophyte algae.</title>
        <authorList>
            <person name="Puginier C."/>
            <person name="Libourel C."/>
            <person name="Otte J."/>
            <person name="Skaloud P."/>
            <person name="Haon M."/>
            <person name="Grisel S."/>
            <person name="Petersen M."/>
            <person name="Berrin J.G."/>
            <person name="Delaux P.M."/>
            <person name="Dal Grande F."/>
            <person name="Keller J."/>
        </authorList>
    </citation>
    <scope>NUCLEOTIDE SEQUENCE [LARGE SCALE GENOMIC DNA]</scope>
    <source>
        <strain evidence="10 11">SAG 2145</strain>
    </source>
</reference>
<dbReference type="AlphaFoldDB" id="A0AAW1R4S9"/>
<dbReference type="InterPro" id="IPR000184">
    <property type="entry name" value="Bac_surfAg_D15"/>
</dbReference>
<keyword evidence="3" id="KW-1134">Transmembrane beta strand</keyword>
<evidence type="ECO:0000256" key="7">
    <source>
        <dbReference type="ARBA" id="ARBA00024013"/>
    </source>
</evidence>
<evidence type="ECO:0000313" key="11">
    <source>
        <dbReference type="Proteomes" id="UP001438707"/>
    </source>
</evidence>
<keyword evidence="6" id="KW-0472">Membrane</keyword>
<organism evidence="10 11">
    <name type="scientific">Apatococcus lobatus</name>
    <dbReference type="NCBI Taxonomy" id="904363"/>
    <lineage>
        <taxon>Eukaryota</taxon>
        <taxon>Viridiplantae</taxon>
        <taxon>Chlorophyta</taxon>
        <taxon>core chlorophytes</taxon>
        <taxon>Trebouxiophyceae</taxon>
        <taxon>Chlorellales</taxon>
        <taxon>Chlorellaceae</taxon>
        <taxon>Apatococcus</taxon>
    </lineage>
</organism>